<evidence type="ECO:0000259" key="1">
    <source>
        <dbReference type="Pfam" id="PF22807"/>
    </source>
</evidence>
<comment type="caution">
    <text evidence="2">The sequence shown here is derived from an EMBL/GenBank/DDBJ whole genome shotgun (WGS) entry which is preliminary data.</text>
</comment>
<dbReference type="SUPFAM" id="SSF50952">
    <property type="entry name" value="Soluble quinoprotein glucose dehydrogenase"/>
    <property type="match status" value="1"/>
</dbReference>
<reference evidence="3" key="1">
    <citation type="submission" date="2017-09" db="EMBL/GenBank/DDBJ databases">
        <title>Depth-based differentiation of microbial function through sediment-hosted aquifers and enrichment of novel symbionts in the deep terrestrial subsurface.</title>
        <authorList>
            <person name="Probst A.J."/>
            <person name="Ladd B."/>
            <person name="Jarett J.K."/>
            <person name="Geller-Mcgrath D.E."/>
            <person name="Sieber C.M.K."/>
            <person name="Emerson J.B."/>
            <person name="Anantharaman K."/>
            <person name="Thomas B.C."/>
            <person name="Malmstrom R."/>
            <person name="Stieglmeier M."/>
            <person name="Klingl A."/>
            <person name="Woyke T."/>
            <person name="Ryan C.M."/>
            <person name="Banfield J.F."/>
        </authorList>
    </citation>
    <scope>NUCLEOTIDE SEQUENCE [LARGE SCALE GENOMIC DNA]</scope>
</reference>
<dbReference type="InterPro" id="IPR011042">
    <property type="entry name" value="6-blade_b-propeller_TolB-like"/>
</dbReference>
<dbReference type="Pfam" id="PF22807">
    <property type="entry name" value="TrAA12"/>
    <property type="match status" value="1"/>
</dbReference>
<dbReference type="InterPro" id="IPR054539">
    <property type="entry name" value="Beta-prop_PDH"/>
</dbReference>
<feature type="domain" description="Pyrroloquinoline quinone-dependent pyranose dehydrogenase beta-propeller" evidence="1">
    <location>
        <begin position="55"/>
        <end position="398"/>
    </location>
</feature>
<accession>A0A2H0USS1</accession>
<name>A0A2H0USS1_9BACT</name>
<protein>
    <recommendedName>
        <fullName evidence="1">Pyrroloquinoline quinone-dependent pyranose dehydrogenase beta-propeller domain-containing protein</fullName>
    </recommendedName>
</protein>
<gene>
    <name evidence="2" type="ORF">COU07_00795</name>
</gene>
<evidence type="ECO:0000313" key="2">
    <source>
        <dbReference type="EMBL" id="PIR89423.1"/>
    </source>
</evidence>
<dbReference type="Gene3D" id="2.120.10.30">
    <property type="entry name" value="TolB, C-terminal domain"/>
    <property type="match status" value="1"/>
</dbReference>
<organism evidence="2 3">
    <name type="scientific">Candidatus Harrisonbacteria bacterium CG10_big_fil_rev_8_21_14_0_10_40_38</name>
    <dbReference type="NCBI Taxonomy" id="1974583"/>
    <lineage>
        <taxon>Bacteria</taxon>
        <taxon>Candidatus Harrisoniibacteriota</taxon>
    </lineage>
</organism>
<dbReference type="Proteomes" id="UP000231157">
    <property type="component" value="Unassembled WGS sequence"/>
</dbReference>
<dbReference type="AlphaFoldDB" id="A0A2H0USS1"/>
<dbReference type="EMBL" id="PFAZ01000001">
    <property type="protein sequence ID" value="PIR89423.1"/>
    <property type="molecule type" value="Genomic_DNA"/>
</dbReference>
<dbReference type="PANTHER" id="PTHR19328:SF53">
    <property type="entry name" value="MEMBRANE PROTEIN"/>
    <property type="match status" value="1"/>
</dbReference>
<evidence type="ECO:0000313" key="3">
    <source>
        <dbReference type="Proteomes" id="UP000231157"/>
    </source>
</evidence>
<proteinExistence type="predicted"/>
<dbReference type="PANTHER" id="PTHR19328">
    <property type="entry name" value="HEDGEHOG-INTERACTING PROTEIN"/>
    <property type="match status" value="1"/>
</dbReference>
<dbReference type="InterPro" id="IPR011041">
    <property type="entry name" value="Quinoprot_gluc/sorb_DH_b-prop"/>
</dbReference>
<sequence>MNKKSTAIFISLSILILLGLAGGLFWEKIKGLVPAILPSPEDITKLETLPLNIPNRFQISIFAKNLNEPRDIYINQNILPNTILVSDTKDGKIIALKDTNKDNVADEKIFILENLKSPHGIEIQCNNEKNCLLYIAESGKLTEYTFDPNSLKAIFKRQLAELPDSGIHFTRSLLFLPTPNNNRLLVSVGSSCNVCNEKDDRHAKILVINVNNKTPKLEPYVTGLRNSVFMITDSKTKKVYATEMGRDLLGDITPPDEINIITESKNYGWPTCYGKNIHDTEFDKNTYIRNPCMEPFETESFIDIPAHSAPLGLEFTPKNWPKEYEGLLVSYHGSWNRSVPTGYKIVLFDINNPNKPSIDIVGGWLKDNGAIGRPVDIEKYDDNSVLVSDDKSGVIYKLTYGK</sequence>